<accession>A0A6F8PTS0</accession>
<evidence type="ECO:0008006" key="4">
    <source>
        <dbReference type="Google" id="ProtNLM"/>
    </source>
</evidence>
<dbReference type="KEGG" id="tse:THMIRHAS_08690"/>
<sequence>MMRVIILALFTLGFVSGCAQKPVPWVKTHAQKAYDQLGFEEDPGSSLTVPQYYQSSNQPLAEQAGQVRYLNDIYLQKMQ</sequence>
<keyword evidence="1" id="KW-0732">Signal</keyword>
<organism evidence="2 3">
    <name type="scientific">Thiosulfatimonas sediminis</name>
    <dbReference type="NCBI Taxonomy" id="2675054"/>
    <lineage>
        <taxon>Bacteria</taxon>
        <taxon>Pseudomonadati</taxon>
        <taxon>Pseudomonadota</taxon>
        <taxon>Gammaproteobacteria</taxon>
        <taxon>Thiotrichales</taxon>
        <taxon>Piscirickettsiaceae</taxon>
        <taxon>Thiosulfatimonas</taxon>
    </lineage>
</organism>
<evidence type="ECO:0000256" key="1">
    <source>
        <dbReference type="SAM" id="SignalP"/>
    </source>
</evidence>
<feature type="signal peptide" evidence="1">
    <location>
        <begin position="1"/>
        <end position="21"/>
    </location>
</feature>
<keyword evidence="3" id="KW-1185">Reference proteome</keyword>
<feature type="chain" id="PRO_5026277963" description="Lipoprotein" evidence="1">
    <location>
        <begin position="22"/>
        <end position="79"/>
    </location>
</feature>
<evidence type="ECO:0000313" key="2">
    <source>
        <dbReference type="EMBL" id="BBP45496.1"/>
    </source>
</evidence>
<dbReference type="Proteomes" id="UP000501726">
    <property type="component" value="Chromosome"/>
</dbReference>
<protein>
    <recommendedName>
        <fullName evidence="4">Lipoprotein</fullName>
    </recommendedName>
</protein>
<dbReference type="RefSeq" id="WP_173271262.1">
    <property type="nucleotide sequence ID" value="NZ_AP021889.1"/>
</dbReference>
<reference evidence="3" key="1">
    <citation type="submission" date="2019-11" db="EMBL/GenBank/DDBJ databases">
        <title>Isolation and characterization of two novel species in the genus Thiomicrorhabdus.</title>
        <authorList>
            <person name="Mochizuki J."/>
            <person name="Kojima H."/>
            <person name="Fukui M."/>
        </authorList>
    </citation>
    <scope>NUCLEOTIDE SEQUENCE [LARGE SCALE GENOMIC DNA]</scope>
    <source>
        <strain evidence="3">aks77</strain>
    </source>
</reference>
<dbReference type="AlphaFoldDB" id="A0A6F8PTS0"/>
<dbReference type="PROSITE" id="PS51257">
    <property type="entry name" value="PROKAR_LIPOPROTEIN"/>
    <property type="match status" value="1"/>
</dbReference>
<name>A0A6F8PTS0_9GAMM</name>
<gene>
    <name evidence="2" type="ORF">THMIRHAS_08690</name>
</gene>
<evidence type="ECO:0000313" key="3">
    <source>
        <dbReference type="Proteomes" id="UP000501726"/>
    </source>
</evidence>
<proteinExistence type="predicted"/>
<dbReference type="EMBL" id="AP021889">
    <property type="protein sequence ID" value="BBP45496.1"/>
    <property type="molecule type" value="Genomic_DNA"/>
</dbReference>